<dbReference type="Proteomes" id="UP001358417">
    <property type="component" value="Unassembled WGS sequence"/>
</dbReference>
<evidence type="ECO:0000256" key="6">
    <source>
        <dbReference type="ARBA" id="ARBA00023242"/>
    </source>
</evidence>
<dbReference type="InterPro" id="IPR036236">
    <property type="entry name" value="Znf_C2H2_sf"/>
</dbReference>
<keyword evidence="4" id="KW-0805">Transcription regulation</keyword>
<dbReference type="PANTHER" id="PTHR47660">
    <property type="entry name" value="TRANSCRIPTION FACTOR WITH C2H2 AND ZN(2)-CYS(6) DNA BINDING DOMAIN (EUROFUNG)-RELATED-RELATED"/>
    <property type="match status" value="1"/>
</dbReference>
<keyword evidence="2 7" id="KW-0863">Zinc-finger</keyword>
<dbReference type="SUPFAM" id="SSF57667">
    <property type="entry name" value="beta-beta-alpha zinc fingers"/>
    <property type="match status" value="1"/>
</dbReference>
<accession>A0AAV9NQG5</accession>
<evidence type="ECO:0000313" key="9">
    <source>
        <dbReference type="EMBL" id="KAK5064589.1"/>
    </source>
</evidence>
<protein>
    <recommendedName>
        <fullName evidence="8">C2H2-type domain-containing protein</fullName>
    </recommendedName>
</protein>
<feature type="domain" description="C2H2-type" evidence="8">
    <location>
        <begin position="5"/>
        <end position="28"/>
    </location>
</feature>
<dbReference type="Gene3D" id="3.30.160.60">
    <property type="entry name" value="Classic Zinc Finger"/>
    <property type="match status" value="1"/>
</dbReference>
<dbReference type="PROSITE" id="PS50157">
    <property type="entry name" value="ZINC_FINGER_C2H2_2"/>
    <property type="match status" value="1"/>
</dbReference>
<keyword evidence="6" id="KW-0539">Nucleus</keyword>
<dbReference type="InterPro" id="IPR007219">
    <property type="entry name" value="XnlR_reg_dom"/>
</dbReference>
<evidence type="ECO:0000256" key="5">
    <source>
        <dbReference type="ARBA" id="ARBA00023163"/>
    </source>
</evidence>
<organism evidence="9 10">
    <name type="scientific">Exophiala bonariae</name>
    <dbReference type="NCBI Taxonomy" id="1690606"/>
    <lineage>
        <taxon>Eukaryota</taxon>
        <taxon>Fungi</taxon>
        <taxon>Dikarya</taxon>
        <taxon>Ascomycota</taxon>
        <taxon>Pezizomycotina</taxon>
        <taxon>Eurotiomycetes</taxon>
        <taxon>Chaetothyriomycetidae</taxon>
        <taxon>Chaetothyriales</taxon>
        <taxon>Herpotrichiellaceae</taxon>
        <taxon>Exophiala</taxon>
    </lineage>
</organism>
<dbReference type="FunFam" id="3.30.160.60:FF:000065">
    <property type="entry name" value="B-cell CLL/lymphoma 6, member B"/>
    <property type="match status" value="1"/>
</dbReference>
<comment type="caution">
    <text evidence="9">The sequence shown here is derived from an EMBL/GenBank/DDBJ whole genome shotgun (WGS) entry which is preliminary data.</text>
</comment>
<evidence type="ECO:0000256" key="7">
    <source>
        <dbReference type="PROSITE-ProRule" id="PRU00042"/>
    </source>
</evidence>
<dbReference type="RefSeq" id="XP_064711913.1">
    <property type="nucleotide sequence ID" value="XM_064844053.1"/>
</dbReference>
<dbReference type="SMART" id="SM00355">
    <property type="entry name" value="ZnF_C2H2"/>
    <property type="match status" value="1"/>
</dbReference>
<dbReference type="InterPro" id="IPR013087">
    <property type="entry name" value="Znf_C2H2_type"/>
</dbReference>
<dbReference type="PROSITE" id="PS00028">
    <property type="entry name" value="ZINC_FINGER_C2H2_1"/>
    <property type="match status" value="1"/>
</dbReference>
<keyword evidence="5" id="KW-0804">Transcription</keyword>
<keyword evidence="1" id="KW-0479">Metal-binding</keyword>
<reference evidence="9 10" key="1">
    <citation type="submission" date="2023-08" db="EMBL/GenBank/DDBJ databases">
        <title>Black Yeasts Isolated from many extreme environments.</title>
        <authorList>
            <person name="Coleine C."/>
            <person name="Stajich J.E."/>
            <person name="Selbmann L."/>
        </authorList>
    </citation>
    <scope>NUCLEOTIDE SEQUENCE [LARGE SCALE GENOMIC DNA]</scope>
    <source>
        <strain evidence="9 10">CCFEE 5792</strain>
    </source>
</reference>
<evidence type="ECO:0000259" key="8">
    <source>
        <dbReference type="PROSITE" id="PS50157"/>
    </source>
</evidence>
<sequence>MERPYRCIICNKAFARADLLKRHNAQHSVWSSNPPSGRCPPQQSQRVIQALCEYDQPAPQSSADGTSQHQRTLLNHHQTGLSPLDEDMENWATSLDMLSNATNTNNGGSELDRMLIPDTTMSSTLHFDSEINAATLSYGEVLRDILDFSANSPVRYKPTDLDDPTGDVWDAYQGMEQDFDDFDSFSFGALPTVDDVCAAPSRGNHANASNSNPKASTFEETAVQAGSQAFLASGWTWGPTAMDSDYSEHSNLIIPPHSVGTIDLNLQPQNTASSNMKPDIRHRILSVLLNHCDKAQWVRISSSFPSDFLLDNMTQRFLASQRTETLSWFHAPSFNPQKMQDEFLLAIIAHGASLTPVASIQRFGYVVPNVLRYAIIDCILRRARWLRADHYRGIYPEAEDKGSALFLKWQSWIEQETKKRLIYRTFAFDAQISMTNHVNPLMSYSEMRVPFPEPNEMWVAQTAEEWKAQYMSWSQYIPHDQFTLADAVRVILSDGQWPKPGCTPATTLCVLYGLWGNVWEYKQLQETLTAVDLNSYHTEHDASGSMLPLRREMLVKALNLLKSKDYTVPEGFCSAAVAEPTLVLEYLYMVLYVPLQGLQAFAGRDGEQEARRVFPALQEWVQTREARQAMWHAGQVYRAAKHNPMWCTRDLRAMLVYQASIACWAYGLITDASRRSSHRMDKGQMPATRHSFKVLWIKKQISTPHIPANVDVDGTYQS</sequence>
<keyword evidence="10" id="KW-1185">Reference proteome</keyword>
<dbReference type="EMBL" id="JAVRRD010000001">
    <property type="protein sequence ID" value="KAK5064589.1"/>
    <property type="molecule type" value="Genomic_DNA"/>
</dbReference>
<keyword evidence="3" id="KW-0862">Zinc</keyword>
<dbReference type="GO" id="GO:0006351">
    <property type="term" value="P:DNA-templated transcription"/>
    <property type="evidence" value="ECO:0007669"/>
    <property type="project" value="InterPro"/>
</dbReference>
<evidence type="ECO:0000256" key="4">
    <source>
        <dbReference type="ARBA" id="ARBA00023015"/>
    </source>
</evidence>
<dbReference type="GO" id="GO:0008270">
    <property type="term" value="F:zinc ion binding"/>
    <property type="evidence" value="ECO:0007669"/>
    <property type="project" value="UniProtKB-KW"/>
</dbReference>
<name>A0AAV9NQG5_9EURO</name>
<evidence type="ECO:0000256" key="3">
    <source>
        <dbReference type="ARBA" id="ARBA00022833"/>
    </source>
</evidence>
<dbReference type="GeneID" id="89968644"/>
<evidence type="ECO:0000256" key="1">
    <source>
        <dbReference type="ARBA" id="ARBA00022723"/>
    </source>
</evidence>
<dbReference type="AlphaFoldDB" id="A0AAV9NQG5"/>
<proteinExistence type="predicted"/>
<evidence type="ECO:0000313" key="10">
    <source>
        <dbReference type="Proteomes" id="UP001358417"/>
    </source>
</evidence>
<gene>
    <name evidence="9" type="ORF">LTR84_000422</name>
</gene>
<evidence type="ECO:0000256" key="2">
    <source>
        <dbReference type="ARBA" id="ARBA00022771"/>
    </source>
</evidence>
<dbReference type="PANTHER" id="PTHR47660:SF2">
    <property type="entry name" value="TRANSCRIPTION FACTOR WITH C2H2 AND ZN(2)-CYS(6) DNA BINDING DOMAIN (EUROFUNG)"/>
    <property type="match status" value="1"/>
</dbReference>
<dbReference type="Pfam" id="PF04082">
    <property type="entry name" value="Fungal_trans"/>
    <property type="match status" value="1"/>
</dbReference>
<dbReference type="GO" id="GO:0003677">
    <property type="term" value="F:DNA binding"/>
    <property type="evidence" value="ECO:0007669"/>
    <property type="project" value="InterPro"/>
</dbReference>